<dbReference type="InParanoid" id="A0A4R5DTY6"/>
<comment type="cofactor">
    <cofactor evidence="1">
        <name>Zn(2+)</name>
        <dbReference type="ChEBI" id="CHEBI:29105"/>
    </cofactor>
</comment>
<dbReference type="PROSITE" id="PS00483">
    <property type="entry name" value="DIHYDROOROTASE_2"/>
    <property type="match status" value="1"/>
</dbReference>
<organism evidence="8 9">
    <name type="scientific">Jiangella asiatica</name>
    <dbReference type="NCBI Taxonomy" id="2530372"/>
    <lineage>
        <taxon>Bacteria</taxon>
        <taxon>Bacillati</taxon>
        <taxon>Actinomycetota</taxon>
        <taxon>Actinomycetes</taxon>
        <taxon>Jiangellales</taxon>
        <taxon>Jiangellaceae</taxon>
        <taxon>Jiangella</taxon>
    </lineage>
</organism>
<dbReference type="Pfam" id="PF12890">
    <property type="entry name" value="DHOase"/>
    <property type="match status" value="1"/>
</dbReference>
<dbReference type="Gene3D" id="2.30.40.10">
    <property type="entry name" value="Urease, subunit C, domain 1"/>
    <property type="match status" value="1"/>
</dbReference>
<evidence type="ECO:0000256" key="6">
    <source>
        <dbReference type="ARBA" id="ARBA00022975"/>
    </source>
</evidence>
<accession>A0A4R5DTY6</accession>
<dbReference type="SUPFAM" id="SSF51338">
    <property type="entry name" value="Composite domain of metallo-dependent hydrolases"/>
    <property type="match status" value="1"/>
</dbReference>
<gene>
    <name evidence="8" type="ORF">E1269_04245</name>
</gene>
<dbReference type="NCBIfam" id="TIGR00857">
    <property type="entry name" value="pyrC_multi"/>
    <property type="match status" value="1"/>
</dbReference>
<keyword evidence="6" id="KW-0665">Pyrimidine biosynthesis</keyword>
<protein>
    <submittedName>
        <fullName evidence="8">Dihydroorotase</fullName>
    </submittedName>
</protein>
<dbReference type="CDD" id="cd01317">
    <property type="entry name" value="DHOase_IIa"/>
    <property type="match status" value="1"/>
</dbReference>
<dbReference type="GO" id="GO:0004038">
    <property type="term" value="F:allantoinase activity"/>
    <property type="evidence" value="ECO:0007669"/>
    <property type="project" value="TreeGrafter"/>
</dbReference>
<dbReference type="GO" id="GO:0006145">
    <property type="term" value="P:purine nucleobase catabolic process"/>
    <property type="evidence" value="ECO:0007669"/>
    <property type="project" value="TreeGrafter"/>
</dbReference>
<dbReference type="OrthoDB" id="9803027at2"/>
<dbReference type="InterPro" id="IPR011059">
    <property type="entry name" value="Metal-dep_hydrolase_composite"/>
</dbReference>
<feature type="domain" description="Dihydroorotase catalytic" evidence="7">
    <location>
        <begin position="49"/>
        <end position="234"/>
    </location>
</feature>
<dbReference type="GO" id="GO:0004151">
    <property type="term" value="F:dihydroorotase activity"/>
    <property type="evidence" value="ECO:0007669"/>
    <property type="project" value="InterPro"/>
</dbReference>
<dbReference type="EMBL" id="SMKZ01000003">
    <property type="protein sequence ID" value="TDE14373.1"/>
    <property type="molecule type" value="Genomic_DNA"/>
</dbReference>
<evidence type="ECO:0000256" key="5">
    <source>
        <dbReference type="ARBA" id="ARBA00022801"/>
    </source>
</evidence>
<dbReference type="PANTHER" id="PTHR43668">
    <property type="entry name" value="ALLANTOINASE"/>
    <property type="match status" value="1"/>
</dbReference>
<dbReference type="InterPro" id="IPR002195">
    <property type="entry name" value="Dihydroorotase_CS"/>
</dbReference>
<evidence type="ECO:0000256" key="3">
    <source>
        <dbReference type="ARBA" id="ARBA00010286"/>
    </source>
</evidence>
<dbReference type="Gene3D" id="3.20.20.140">
    <property type="entry name" value="Metal-dependent hydrolases"/>
    <property type="match status" value="1"/>
</dbReference>
<dbReference type="PANTHER" id="PTHR43668:SF2">
    <property type="entry name" value="ALLANTOINASE"/>
    <property type="match status" value="1"/>
</dbReference>
<evidence type="ECO:0000259" key="7">
    <source>
        <dbReference type="Pfam" id="PF12890"/>
    </source>
</evidence>
<keyword evidence="5" id="KW-0378">Hydrolase</keyword>
<reference evidence="8 9" key="1">
    <citation type="submission" date="2019-03" db="EMBL/GenBank/DDBJ databases">
        <title>Draft genome sequences of novel Actinobacteria.</title>
        <authorList>
            <person name="Sahin N."/>
            <person name="Ay H."/>
            <person name="Saygin H."/>
        </authorList>
    </citation>
    <scope>NUCLEOTIDE SEQUENCE [LARGE SCALE GENOMIC DNA]</scope>
    <source>
        <strain evidence="8 9">5K138</strain>
    </source>
</reference>
<dbReference type="GO" id="GO:0006221">
    <property type="term" value="P:pyrimidine nucleotide biosynthetic process"/>
    <property type="evidence" value="ECO:0007669"/>
    <property type="project" value="UniProtKB-KW"/>
</dbReference>
<dbReference type="InterPro" id="IPR004722">
    <property type="entry name" value="DHOase"/>
</dbReference>
<dbReference type="RefSeq" id="WP_131891666.1">
    <property type="nucleotide sequence ID" value="NZ_SMKZ01000003.1"/>
</dbReference>
<dbReference type="SUPFAM" id="SSF51556">
    <property type="entry name" value="Metallo-dependent hydrolases"/>
    <property type="match status" value="1"/>
</dbReference>
<comment type="caution">
    <text evidence="8">The sequence shown here is derived from an EMBL/GenBank/DDBJ whole genome shotgun (WGS) entry which is preliminary data.</text>
</comment>
<evidence type="ECO:0000256" key="1">
    <source>
        <dbReference type="ARBA" id="ARBA00001947"/>
    </source>
</evidence>
<proteinExistence type="inferred from homology"/>
<sequence length="420" mass="43943">MSAVRELPDGGLVVENVRLAGGPERVDVTVEAGRLVRIAPAAAAEDTSRVLLPGFVDLHTHLREPGGETAETIATGTRAAAAGGYTDVFAMANTDPVTDGVERVRDVRRRAARADARVHVVSAATMRQAGEELVDVAALRRTGVVLFSDDGHCVGDDGLVYRLLTELAERGGVFAQHAQSAGIAGAGVINERVAASVGCPGWPDAGEEAVVARDIAIARATGGHLHVCHVSTRRSVDLIRWAKQVGAPVTAEVTPHHLVLQDTDAVARGPALKVNPPLRSAEDVRALREAVADGTIDVVGTDHAPHPARTKARPWTEAAFGLTALETALPIVAGVLSSASGTDWRRLTQVMSSVPASLGQLPRVALAVGSAADLCVVETGPEYSLAVADHHSRSRNTPFDGHPVRHRVVLTMLGGRVTHS</sequence>
<dbReference type="InterPro" id="IPR024403">
    <property type="entry name" value="DHOase_cat"/>
</dbReference>
<comment type="similarity">
    <text evidence="3">Belongs to the metallo-dependent hydrolases superfamily. DHOase family. Class I DHOase subfamily.</text>
</comment>
<dbReference type="GO" id="GO:0005737">
    <property type="term" value="C:cytoplasm"/>
    <property type="evidence" value="ECO:0007669"/>
    <property type="project" value="TreeGrafter"/>
</dbReference>
<comment type="function">
    <text evidence="2">Catalyzes the reversible cyclization of carbamoyl aspartate to dihydroorotate.</text>
</comment>
<evidence type="ECO:0000256" key="2">
    <source>
        <dbReference type="ARBA" id="ARBA00002368"/>
    </source>
</evidence>
<evidence type="ECO:0000256" key="4">
    <source>
        <dbReference type="ARBA" id="ARBA00022723"/>
    </source>
</evidence>
<dbReference type="AlphaFoldDB" id="A0A4R5DTY6"/>
<dbReference type="InterPro" id="IPR032466">
    <property type="entry name" value="Metal_Hydrolase"/>
</dbReference>
<keyword evidence="4" id="KW-0479">Metal-binding</keyword>
<dbReference type="GO" id="GO:0046872">
    <property type="term" value="F:metal ion binding"/>
    <property type="evidence" value="ECO:0007669"/>
    <property type="project" value="UniProtKB-KW"/>
</dbReference>
<evidence type="ECO:0000313" key="9">
    <source>
        <dbReference type="Proteomes" id="UP000294739"/>
    </source>
</evidence>
<keyword evidence="9" id="KW-1185">Reference proteome</keyword>
<dbReference type="Proteomes" id="UP000294739">
    <property type="component" value="Unassembled WGS sequence"/>
</dbReference>
<name>A0A4R5DTY6_9ACTN</name>
<dbReference type="InterPro" id="IPR050138">
    <property type="entry name" value="DHOase/Allantoinase_Hydrolase"/>
</dbReference>
<evidence type="ECO:0000313" key="8">
    <source>
        <dbReference type="EMBL" id="TDE14373.1"/>
    </source>
</evidence>